<keyword evidence="1 8" id="KW-0489">Methyltransferase</keyword>
<evidence type="ECO:0000256" key="4">
    <source>
        <dbReference type="ARBA" id="ARBA00022884"/>
    </source>
</evidence>
<reference evidence="11" key="1">
    <citation type="submission" date="2011-05" db="EMBL/GenBank/DDBJ databases">
        <authorList>
            <person name="Richards S.R."/>
            <person name="Qu J."/>
            <person name="Jiang H."/>
            <person name="Jhangiani S.N."/>
            <person name="Agravi P."/>
            <person name="Goodspeed R."/>
            <person name="Gross S."/>
            <person name="Mandapat C."/>
            <person name="Jackson L."/>
            <person name="Mathew T."/>
            <person name="Pu L."/>
            <person name="Thornton R."/>
            <person name="Saada N."/>
            <person name="Wilczek-Boney K.B."/>
            <person name="Lee S."/>
            <person name="Kovar C."/>
            <person name="Wu Y."/>
            <person name="Scherer S.E."/>
            <person name="Worley K.C."/>
            <person name="Muzny D.M."/>
            <person name="Gibbs R."/>
        </authorList>
    </citation>
    <scope>NUCLEOTIDE SEQUENCE</scope>
    <source>
        <strain evidence="11">Brora</strain>
    </source>
</reference>
<feature type="binding site" evidence="8">
    <location>
        <position position="542"/>
    </location>
    <ligand>
        <name>S-adenosyl-L-methionine</name>
        <dbReference type="ChEBI" id="CHEBI:59789"/>
    </ligand>
</feature>
<dbReference type="CDD" id="cd02440">
    <property type="entry name" value="AdoMet_MTases"/>
    <property type="match status" value="1"/>
</dbReference>
<dbReference type="PROSITE" id="PS51687">
    <property type="entry name" value="SAM_MT_RNA_M5U"/>
    <property type="match status" value="1"/>
</dbReference>
<dbReference type="GO" id="GO:0030697">
    <property type="term" value="F:tRNA (uracil(54)-C5)-methyltransferase activity, S-adenosyl methionine-dependent"/>
    <property type="evidence" value="ECO:0007669"/>
    <property type="project" value="UniProtKB-EC"/>
</dbReference>
<feature type="domain" description="RRM" evidence="9">
    <location>
        <begin position="85"/>
        <end position="160"/>
    </location>
</feature>
<comment type="caution">
    <text evidence="8">Lacks conserved residue(s) required for the propagation of feature annotation.</text>
</comment>
<keyword evidence="4 7" id="KW-0694">RNA-binding</keyword>
<dbReference type="PANTHER" id="PTHR45904">
    <property type="entry name" value="TRNA (URACIL-5-)-METHYLTRANSFERASE"/>
    <property type="match status" value="1"/>
</dbReference>
<dbReference type="EMBL" id="JH431646">
    <property type="status" value="NOT_ANNOTATED_CDS"/>
    <property type="molecule type" value="Genomic_DNA"/>
</dbReference>
<dbReference type="InterPro" id="IPR000504">
    <property type="entry name" value="RRM_dom"/>
</dbReference>
<protein>
    <recommendedName>
        <fullName evidence="5">tRNA (uracil(54)-C(5))-methyltransferase</fullName>
        <ecNumber evidence="5">2.1.1.35</ecNumber>
    </recommendedName>
</protein>
<dbReference type="STRING" id="126957.T1IXD7"/>
<dbReference type="Pfam" id="PF05958">
    <property type="entry name" value="tRNA_U5-meth_tr"/>
    <property type="match status" value="1"/>
</dbReference>
<dbReference type="PROSITE" id="PS01231">
    <property type="entry name" value="TRMA_2"/>
    <property type="match status" value="1"/>
</dbReference>
<reference evidence="10" key="2">
    <citation type="submission" date="2015-02" db="UniProtKB">
        <authorList>
            <consortium name="EnsemblMetazoa"/>
        </authorList>
    </citation>
    <scope>IDENTIFICATION</scope>
</reference>
<comment type="similarity">
    <text evidence="8">Belongs to the class I-like SAM-binding methyltransferase superfamily. RNA M5U methyltransferase family.</text>
</comment>
<comment type="catalytic activity">
    <reaction evidence="6">
        <text>uridine(54) in tRNA + S-adenosyl-L-methionine = 5-methyluridine(54) in tRNA + S-adenosyl-L-homocysteine + H(+)</text>
        <dbReference type="Rhea" id="RHEA:42712"/>
        <dbReference type="Rhea" id="RHEA-COMP:10167"/>
        <dbReference type="Rhea" id="RHEA-COMP:10193"/>
        <dbReference type="ChEBI" id="CHEBI:15378"/>
        <dbReference type="ChEBI" id="CHEBI:57856"/>
        <dbReference type="ChEBI" id="CHEBI:59789"/>
        <dbReference type="ChEBI" id="CHEBI:65315"/>
        <dbReference type="ChEBI" id="CHEBI:74447"/>
        <dbReference type="EC" id="2.1.1.35"/>
    </reaction>
    <physiologicalReaction direction="left-to-right" evidence="6">
        <dbReference type="Rhea" id="RHEA:42713"/>
    </physiologicalReaction>
</comment>
<dbReference type="Proteomes" id="UP000014500">
    <property type="component" value="Unassembled WGS sequence"/>
</dbReference>
<evidence type="ECO:0000259" key="9">
    <source>
        <dbReference type="PROSITE" id="PS50102"/>
    </source>
</evidence>
<dbReference type="EnsemblMetazoa" id="SMAR005868-RA">
    <property type="protein sequence ID" value="SMAR005868-PA"/>
    <property type="gene ID" value="SMAR005868"/>
</dbReference>
<feature type="active site" description="Nucleophile" evidence="8">
    <location>
        <position position="570"/>
    </location>
</feature>
<dbReference type="Gene3D" id="3.40.50.150">
    <property type="entry name" value="Vaccinia Virus protein VP39"/>
    <property type="match status" value="1"/>
</dbReference>
<evidence type="ECO:0000256" key="5">
    <source>
        <dbReference type="ARBA" id="ARBA00033763"/>
    </source>
</evidence>
<sequence length="623" mass="71051">MESKAENEISADNFAKKCDIKMGDVDTAKQSDQFLMNSELRKCEAKPSETDQLVMNSELRECAAKPLETDPYFYTRRNEFTSEIYKIEIGGLPMKFGFAQLKKLLNQKLKLNSHKIKSLGHNASWAFITFKCEDDRENALKVLNGYKWKGKILSAKKANPAADPLVKKRFLEGNESEETRKKIKSEEEDEQDNTLTDTEKVKFAVSPLWKMPYDKQLKKKEQEVKKFLFKFGSKIQHLAGTPRWLQEHKDKYKYCCQLNPIKPSPVTDAYRNKCEFNVGFSSTGEWTVGFRLTRYTAGSIVIAECDECDIIPDCMKKVAKSFQDYIRTTDKPPFNAENHTGYWRQLTVRAGKKNDQLFILVFVIMHPQRLAADELCAIKNDIEKHFRTGPGSDCGVTSLYFQPFAKKMSGEECPPEYIFGERYVYESIFDLKFRISPDAFFQVNTAAAQLLYTVIKDLINADKEETVVVDVCCGTGTIGMTLAKDVLKVLGIEMVASAIEDAKANKELNNLDNVQYVCGKAEEVLFPILASIEKENIVAIIDPPRAGIHNKVIRTLRSCNKIKSLIYVSCNPRMAMLNFEDLTRPVSNQYRGDPFIPISASPVDLFPHTNHYELVLLFERPNK</sequence>
<dbReference type="InterPro" id="IPR029063">
    <property type="entry name" value="SAM-dependent_MTases_sf"/>
</dbReference>
<dbReference type="EC" id="2.1.1.35" evidence="5"/>
<evidence type="ECO:0000256" key="2">
    <source>
        <dbReference type="ARBA" id="ARBA00022679"/>
    </source>
</evidence>
<evidence type="ECO:0000256" key="7">
    <source>
        <dbReference type="PROSITE-ProRule" id="PRU00176"/>
    </source>
</evidence>
<dbReference type="GO" id="GO:0003723">
    <property type="term" value="F:RNA binding"/>
    <property type="evidence" value="ECO:0007669"/>
    <property type="project" value="UniProtKB-UniRule"/>
</dbReference>
<dbReference type="HOGENOM" id="CLU_014689_4_2_1"/>
<dbReference type="PhylomeDB" id="T1IXD7"/>
<dbReference type="InterPro" id="IPR010280">
    <property type="entry name" value="U5_MeTrfase_fam"/>
</dbReference>
<dbReference type="AlphaFoldDB" id="T1IXD7"/>
<dbReference type="SUPFAM" id="SSF53335">
    <property type="entry name" value="S-adenosyl-L-methionine-dependent methyltransferases"/>
    <property type="match status" value="1"/>
</dbReference>
<dbReference type="Gene3D" id="2.40.50.1070">
    <property type="match status" value="1"/>
</dbReference>
<keyword evidence="11" id="KW-1185">Reference proteome</keyword>
<dbReference type="InterPro" id="IPR035979">
    <property type="entry name" value="RBD_domain_sf"/>
</dbReference>
<keyword evidence="3 8" id="KW-0949">S-adenosyl-L-methionine</keyword>
<dbReference type="InterPro" id="IPR045850">
    <property type="entry name" value="TRM2_met"/>
</dbReference>
<accession>T1IXD7</accession>
<dbReference type="eggNOG" id="KOG2187">
    <property type="taxonomic scope" value="Eukaryota"/>
</dbReference>
<evidence type="ECO:0000313" key="11">
    <source>
        <dbReference type="Proteomes" id="UP000014500"/>
    </source>
</evidence>
<feature type="binding site" evidence="8">
    <location>
        <position position="442"/>
    </location>
    <ligand>
        <name>S-adenosyl-L-methionine</name>
        <dbReference type="ChEBI" id="CHEBI:59789"/>
    </ligand>
</feature>
<dbReference type="InterPro" id="IPR012677">
    <property type="entry name" value="Nucleotide-bd_a/b_plait_sf"/>
</dbReference>
<name>T1IXD7_STRMM</name>
<evidence type="ECO:0000256" key="3">
    <source>
        <dbReference type="ARBA" id="ARBA00022691"/>
    </source>
</evidence>
<proteinExistence type="inferred from homology"/>
<organism evidence="10 11">
    <name type="scientific">Strigamia maritima</name>
    <name type="common">European centipede</name>
    <name type="synonym">Geophilus maritimus</name>
    <dbReference type="NCBI Taxonomy" id="126957"/>
    <lineage>
        <taxon>Eukaryota</taxon>
        <taxon>Metazoa</taxon>
        <taxon>Ecdysozoa</taxon>
        <taxon>Arthropoda</taxon>
        <taxon>Myriapoda</taxon>
        <taxon>Chilopoda</taxon>
        <taxon>Pleurostigmophora</taxon>
        <taxon>Geophilomorpha</taxon>
        <taxon>Linotaeniidae</taxon>
        <taxon>Strigamia</taxon>
    </lineage>
</organism>
<evidence type="ECO:0000256" key="1">
    <source>
        <dbReference type="ARBA" id="ARBA00022603"/>
    </source>
</evidence>
<evidence type="ECO:0000256" key="8">
    <source>
        <dbReference type="PROSITE-ProRule" id="PRU01024"/>
    </source>
</evidence>
<dbReference type="PANTHER" id="PTHR45904:SF2">
    <property type="entry name" value="TRNA (URACIL-5-)-METHYLTRANSFERASE HOMOLOG A"/>
    <property type="match status" value="1"/>
</dbReference>
<dbReference type="InterPro" id="IPR030391">
    <property type="entry name" value="MeTrfase_TrmA_CS"/>
</dbReference>
<evidence type="ECO:0000256" key="6">
    <source>
        <dbReference type="ARBA" id="ARBA00047278"/>
    </source>
</evidence>
<dbReference type="SUPFAM" id="SSF54928">
    <property type="entry name" value="RNA-binding domain, RBD"/>
    <property type="match status" value="1"/>
</dbReference>
<dbReference type="GO" id="GO:0032259">
    <property type="term" value="P:methylation"/>
    <property type="evidence" value="ECO:0007669"/>
    <property type="project" value="UniProtKB-KW"/>
</dbReference>
<dbReference type="GO" id="GO:0006396">
    <property type="term" value="P:RNA processing"/>
    <property type="evidence" value="ECO:0007669"/>
    <property type="project" value="InterPro"/>
</dbReference>
<dbReference type="PROSITE" id="PS50102">
    <property type="entry name" value="RRM"/>
    <property type="match status" value="1"/>
</dbReference>
<feature type="binding site" evidence="8">
    <location>
        <position position="493"/>
    </location>
    <ligand>
        <name>S-adenosyl-L-methionine</name>
        <dbReference type="ChEBI" id="CHEBI:59789"/>
    </ligand>
</feature>
<keyword evidence="2 8" id="KW-0808">Transferase</keyword>
<dbReference type="Gene3D" id="3.30.70.330">
    <property type="match status" value="1"/>
</dbReference>
<evidence type="ECO:0000313" key="10">
    <source>
        <dbReference type="EnsemblMetazoa" id="SMAR005868-PA"/>
    </source>
</evidence>
<dbReference type="OMA" id="TPLWNMP"/>